<gene>
    <name evidence="1" type="ORF">FHR69_000830</name>
</gene>
<accession>A0ACC5M8H6</accession>
<protein>
    <submittedName>
        <fullName evidence="1">Transcriptional regulator with XRE-family HTH domain</fullName>
    </submittedName>
</protein>
<keyword evidence="2" id="KW-1185">Reference proteome</keyword>
<proteinExistence type="predicted"/>
<sequence>MSVRTAFAVALKLLRAKRDLTQQELSKKVDQSHVSRIENEKTSPSLDAIIELADALEISPVALMALVCGAQDELSAGDVLKIAEKDLKSLALLKVLIPLEIEQTPHPRVTAATQARKTVQALKEQGFSRAEVARKLGMAKTTVQRHWHRSE</sequence>
<organism evidence="1 2">
    <name type="scientific">Pseudomonas umsongensis</name>
    <dbReference type="NCBI Taxonomy" id="198618"/>
    <lineage>
        <taxon>Bacteria</taxon>
        <taxon>Pseudomonadati</taxon>
        <taxon>Pseudomonadota</taxon>
        <taxon>Gammaproteobacteria</taxon>
        <taxon>Pseudomonadales</taxon>
        <taxon>Pseudomonadaceae</taxon>
        <taxon>Pseudomonas</taxon>
    </lineage>
</organism>
<dbReference type="EMBL" id="JACHVR010000001">
    <property type="protein sequence ID" value="MBB2884964.1"/>
    <property type="molecule type" value="Genomic_DNA"/>
</dbReference>
<evidence type="ECO:0000313" key="2">
    <source>
        <dbReference type="Proteomes" id="UP000589818"/>
    </source>
</evidence>
<evidence type="ECO:0000313" key="1">
    <source>
        <dbReference type="EMBL" id="MBB2884964.1"/>
    </source>
</evidence>
<comment type="caution">
    <text evidence="1">The sequence shown here is derived from an EMBL/GenBank/DDBJ whole genome shotgun (WGS) entry which is preliminary data.</text>
</comment>
<reference evidence="1" key="1">
    <citation type="submission" date="2020-08" db="EMBL/GenBank/DDBJ databases">
        <title>Plant associated metagenomes--Microbial community diversity and host control of community assembly across model and emerging plant ecological genomics systems.</title>
        <authorList>
            <person name="Dangl J."/>
        </authorList>
    </citation>
    <scope>NUCLEOTIDE SEQUENCE</scope>
    <source>
        <strain evidence="1">KD5</strain>
    </source>
</reference>
<dbReference type="Proteomes" id="UP000589818">
    <property type="component" value="Unassembled WGS sequence"/>
</dbReference>
<name>A0ACC5M8H6_9PSED</name>